<dbReference type="PROSITE" id="PS51274">
    <property type="entry name" value="GATASE_COBBQ"/>
    <property type="match status" value="1"/>
</dbReference>
<dbReference type="AlphaFoldDB" id="A0A1S7LGV7"/>
<reference evidence="12" key="1">
    <citation type="submission" date="2015-04" db="EMBL/GenBank/DDBJ databases">
        <authorList>
            <person name="Syromyatnikov M.Y."/>
            <person name="Popov V.N."/>
        </authorList>
    </citation>
    <scope>NUCLEOTIDE SEQUENCE</scope>
    <source>
        <strain evidence="12">MO-1</strain>
    </source>
</reference>
<comment type="miscellaneous">
    <text evidence="9">The a and c carboxylates of cobyrinate are activated for nucleophilic attack via formation of a phosphorylated intermediate by ATP. CbiA catalyzes first the amidation of the c-carboxylate, and then that of the a-carboxylate.</text>
</comment>
<sequence>MPHRIPRIFVSATRKSSGKTLLSVGLTAALSARGFTVQPYKKGPDYIDPRWLSMAASRSCRNLDDFIMGRPKVLEQFVKFAADADIAIIEGNLGLFDGQDLEGSDCSAALAKGLGAPTLLVVDCKHMARSIAPLICGHLQFPGGDVIAGIILNNVATERQEKRLRAAIERFCPIPIVGAIPRSSHIVIDERHLGLVPASEQDGAPHLVEEMGRMMETHLDLDQILQLASSATPIQLPEEPVAPPAPAAPAVHTGQSLKVGYAADQAFSFYYPNNLEALQQQGAELVPFSLLEHGEGLPQVDALYIGGGFPEMFLEHLEQNRATLESIRIRSEQGLPIYAECGGLMVLSRKLHWKGRKVELAGALPIEVTMNPKPQGYGYMTMHGTGELPWPPMDQETPCHEFHYSNVSKIDEEVRFAYQVTRGTGVDGWHDGMLYRNILASYAHIHVEGAPQWAEFLVDFWRSRSQL</sequence>
<dbReference type="CDD" id="cd03130">
    <property type="entry name" value="GATase1_CobB"/>
    <property type="match status" value="1"/>
</dbReference>
<dbReference type="PANTHER" id="PTHR43873">
    <property type="entry name" value="COBYRINATE A,C-DIAMIDE SYNTHASE"/>
    <property type="match status" value="1"/>
</dbReference>
<evidence type="ECO:0000256" key="4">
    <source>
        <dbReference type="ARBA" id="ARBA00022598"/>
    </source>
</evidence>
<keyword evidence="4 9" id="KW-0436">Ligase</keyword>
<dbReference type="PANTHER" id="PTHR43873:SF1">
    <property type="entry name" value="COBYRINATE A,C-DIAMIDE SYNTHASE"/>
    <property type="match status" value="1"/>
</dbReference>
<protein>
    <recommendedName>
        <fullName evidence="9">Cobyrinate a,c-diamide synthase</fullName>
        <ecNumber evidence="9">6.3.5.11</ecNumber>
    </recommendedName>
    <alternativeName>
        <fullName evidence="9">Cobyrinic acid a,c-diamide synthetase</fullName>
    </alternativeName>
</protein>
<evidence type="ECO:0000259" key="10">
    <source>
        <dbReference type="Pfam" id="PF01656"/>
    </source>
</evidence>
<dbReference type="SUPFAM" id="SSF52540">
    <property type="entry name" value="P-loop containing nucleoside triphosphate hydrolases"/>
    <property type="match status" value="1"/>
</dbReference>
<keyword evidence="7 9" id="KW-0460">Magnesium</keyword>
<dbReference type="InterPro" id="IPR004484">
    <property type="entry name" value="CbiA/CobB_synth"/>
</dbReference>
<dbReference type="EC" id="6.3.5.11" evidence="9"/>
<dbReference type="InterPro" id="IPR011698">
    <property type="entry name" value="GATase_3"/>
</dbReference>
<dbReference type="Gene3D" id="3.40.50.300">
    <property type="entry name" value="P-loop containing nucleotide triphosphate hydrolases"/>
    <property type="match status" value="1"/>
</dbReference>
<dbReference type="Pfam" id="PF07685">
    <property type="entry name" value="GATase_3"/>
    <property type="match status" value="1"/>
</dbReference>
<dbReference type="HAMAP" id="MF_00027">
    <property type="entry name" value="CobB_CbiA"/>
    <property type="match status" value="1"/>
</dbReference>
<organism evidence="12">
    <name type="scientific">Magnetococcus massalia (strain MO-1)</name>
    <dbReference type="NCBI Taxonomy" id="451514"/>
    <lineage>
        <taxon>Bacteria</taxon>
        <taxon>Pseudomonadati</taxon>
        <taxon>Pseudomonadota</taxon>
        <taxon>Magnetococcia</taxon>
        <taxon>Magnetococcales</taxon>
        <taxon>Magnetococcaceae</taxon>
        <taxon>Magnetococcus</taxon>
    </lineage>
</organism>
<evidence type="ECO:0000256" key="1">
    <source>
        <dbReference type="ARBA" id="ARBA00001946"/>
    </source>
</evidence>
<comment type="function">
    <text evidence="9">Catalyzes the ATP-dependent amidation of the two carboxylate groups at positions a and c of cobyrinate, using either L-glutamine or ammonia as the nitrogen source.</text>
</comment>
<gene>
    <name evidence="9" type="primary">cbiA</name>
    <name evidence="12" type="ORF">MAGMO_0815</name>
</gene>
<proteinExistence type="inferred from homology"/>
<evidence type="ECO:0000256" key="3">
    <source>
        <dbReference type="ARBA" id="ARBA00022573"/>
    </source>
</evidence>
<dbReference type="CDD" id="cd05388">
    <property type="entry name" value="CobB_N"/>
    <property type="match status" value="1"/>
</dbReference>
<accession>A0A1S7LGV7</accession>
<feature type="active site" description="Nucleophile" evidence="9">
    <location>
        <position position="341"/>
    </location>
</feature>
<dbReference type="InterPro" id="IPR002586">
    <property type="entry name" value="CobQ/CobB/MinD/ParA_Nub-bd_dom"/>
</dbReference>
<evidence type="ECO:0000256" key="2">
    <source>
        <dbReference type="ARBA" id="ARBA00006205"/>
    </source>
</evidence>
<dbReference type="GO" id="GO:0005524">
    <property type="term" value="F:ATP binding"/>
    <property type="evidence" value="ECO:0007669"/>
    <property type="project" value="UniProtKB-UniRule"/>
</dbReference>
<evidence type="ECO:0000313" key="12">
    <source>
        <dbReference type="EMBL" id="CRH05016.1"/>
    </source>
</evidence>
<dbReference type="InterPro" id="IPR029062">
    <property type="entry name" value="Class_I_gatase-like"/>
</dbReference>
<evidence type="ECO:0000259" key="11">
    <source>
        <dbReference type="Pfam" id="PF07685"/>
    </source>
</evidence>
<dbReference type="GO" id="GO:0009236">
    <property type="term" value="P:cobalamin biosynthetic process"/>
    <property type="evidence" value="ECO:0007669"/>
    <property type="project" value="UniProtKB-UniRule"/>
</dbReference>
<comment type="similarity">
    <text evidence="9">Belongs to the CobB/CbiA family.</text>
</comment>
<dbReference type="EMBL" id="LO017727">
    <property type="protein sequence ID" value="CRH05016.1"/>
    <property type="molecule type" value="Genomic_DNA"/>
</dbReference>
<comment type="cofactor">
    <cofactor evidence="1 9">
        <name>Mg(2+)</name>
        <dbReference type="ChEBI" id="CHEBI:18420"/>
    </cofactor>
</comment>
<comment type="domain">
    <text evidence="9">Comprises of two domains. The C-terminal domain contains the binding site for glutamine and catalyzes the hydrolysis of this substrate to glutamate and ammonia. The N-terminal domain is anticipated to bind ATP and cobyrinate and catalyzes the ultimate synthesis of the diamide product. The ammonia produced via the glutaminase domain is probably translocated to the adjacent domain via a molecular tunnel, where it reacts with an activated intermediate.</text>
</comment>
<keyword evidence="5 9" id="KW-0547">Nucleotide-binding</keyword>
<dbReference type="UniPathway" id="UPA00148">
    <property type="reaction ID" value="UER00231"/>
</dbReference>
<feature type="site" description="Increases nucleophilicity of active site Cys" evidence="9">
    <location>
        <position position="444"/>
    </location>
</feature>
<dbReference type="InterPro" id="IPR027417">
    <property type="entry name" value="P-loop_NTPase"/>
</dbReference>
<comment type="catalytic activity">
    <reaction evidence="9">
        <text>cob(II)yrinate + 2 L-glutamine + 2 ATP + 2 H2O = cob(II)yrinate a,c diamide + 2 L-glutamate + 2 ADP + 2 phosphate + 2 H(+)</text>
        <dbReference type="Rhea" id="RHEA:26289"/>
        <dbReference type="ChEBI" id="CHEBI:15377"/>
        <dbReference type="ChEBI" id="CHEBI:15378"/>
        <dbReference type="ChEBI" id="CHEBI:29985"/>
        <dbReference type="ChEBI" id="CHEBI:30616"/>
        <dbReference type="ChEBI" id="CHEBI:43474"/>
        <dbReference type="ChEBI" id="CHEBI:58359"/>
        <dbReference type="ChEBI" id="CHEBI:58537"/>
        <dbReference type="ChEBI" id="CHEBI:58894"/>
        <dbReference type="ChEBI" id="CHEBI:456216"/>
        <dbReference type="EC" id="6.3.5.11"/>
    </reaction>
</comment>
<dbReference type="NCBIfam" id="TIGR00379">
    <property type="entry name" value="cobB"/>
    <property type="match status" value="1"/>
</dbReference>
<evidence type="ECO:0000256" key="7">
    <source>
        <dbReference type="ARBA" id="ARBA00022842"/>
    </source>
</evidence>
<name>A0A1S7LGV7_MAGMO</name>
<dbReference type="Pfam" id="PF01656">
    <property type="entry name" value="CbiA"/>
    <property type="match status" value="1"/>
</dbReference>
<keyword evidence="3 9" id="KW-0169">Cobalamin biosynthesis</keyword>
<dbReference type="SUPFAM" id="SSF52317">
    <property type="entry name" value="Class I glutamine amidotransferase-like"/>
    <property type="match status" value="1"/>
</dbReference>
<keyword evidence="8 9" id="KW-0315">Glutamine amidotransferase</keyword>
<feature type="domain" description="CobQ/CobB/MinD/ParA nucleotide binding" evidence="10">
    <location>
        <begin position="9"/>
        <end position="186"/>
    </location>
</feature>
<dbReference type="Gene3D" id="3.40.50.880">
    <property type="match status" value="1"/>
</dbReference>
<keyword evidence="6 9" id="KW-0067">ATP-binding</keyword>
<evidence type="ECO:0000256" key="5">
    <source>
        <dbReference type="ARBA" id="ARBA00022741"/>
    </source>
</evidence>
<evidence type="ECO:0000256" key="6">
    <source>
        <dbReference type="ARBA" id="ARBA00022840"/>
    </source>
</evidence>
<feature type="domain" description="CobB/CobQ-like glutamine amidotransferase" evidence="11">
    <location>
        <begin position="258"/>
        <end position="449"/>
    </location>
</feature>
<evidence type="ECO:0000256" key="8">
    <source>
        <dbReference type="ARBA" id="ARBA00022962"/>
    </source>
</evidence>
<dbReference type="NCBIfam" id="NF002204">
    <property type="entry name" value="PRK01077.1"/>
    <property type="match status" value="1"/>
</dbReference>
<dbReference type="GO" id="GO:0042242">
    <property type="term" value="F:cobyrinic acid a,c-diamide synthase activity"/>
    <property type="evidence" value="ECO:0007669"/>
    <property type="project" value="UniProtKB-UniRule"/>
</dbReference>
<comment type="pathway">
    <text evidence="9">Cofactor biosynthesis; adenosylcobalamin biosynthesis; cob(II)yrinate a,c-diamide from sirohydrochlorin (anaerobic route): step 10/10.</text>
</comment>
<comment type="similarity">
    <text evidence="2">Belongs to the CobB/CobQ family. CobQ subfamily.</text>
</comment>
<evidence type="ECO:0000256" key="9">
    <source>
        <dbReference type="HAMAP-Rule" id="MF_00027"/>
    </source>
</evidence>